<dbReference type="InterPro" id="IPR021729">
    <property type="entry name" value="DUF3298"/>
</dbReference>
<keyword evidence="1" id="KW-0472">Membrane</keyword>
<evidence type="ECO:0000259" key="2">
    <source>
        <dbReference type="Pfam" id="PF11738"/>
    </source>
</evidence>
<accession>A0ABV1FLD6</accession>
<evidence type="ECO:0000256" key="1">
    <source>
        <dbReference type="SAM" id="Phobius"/>
    </source>
</evidence>
<dbReference type="InterPro" id="IPR037126">
    <property type="entry name" value="PdaC/RsiV-like_sf"/>
</dbReference>
<dbReference type="Proteomes" id="UP001438008">
    <property type="component" value="Unassembled WGS sequence"/>
</dbReference>
<comment type="caution">
    <text evidence="3">The sequence shown here is derived from an EMBL/GenBank/DDBJ whole genome shotgun (WGS) entry which is preliminary data.</text>
</comment>
<dbReference type="EMBL" id="JBBMFE010000019">
    <property type="protein sequence ID" value="MEQ2473882.1"/>
    <property type="molecule type" value="Genomic_DNA"/>
</dbReference>
<proteinExistence type="predicted"/>
<evidence type="ECO:0000313" key="4">
    <source>
        <dbReference type="Proteomes" id="UP001438008"/>
    </source>
</evidence>
<keyword evidence="4" id="KW-1185">Reference proteome</keyword>
<organism evidence="3 4">
    <name type="scientific">Laedolimicola intestinihominis</name>
    <dbReference type="NCBI Taxonomy" id="3133166"/>
    <lineage>
        <taxon>Bacteria</taxon>
        <taxon>Bacillati</taxon>
        <taxon>Bacillota</taxon>
        <taxon>Clostridia</taxon>
        <taxon>Lachnospirales</taxon>
        <taxon>Lachnospiraceae</taxon>
        <taxon>Laedolimicola</taxon>
    </lineage>
</organism>
<dbReference type="Gene3D" id="3.30.565.40">
    <property type="entry name" value="Fervidobacterium nodosum Rt17-B1 like"/>
    <property type="match status" value="1"/>
</dbReference>
<reference evidence="3 4" key="1">
    <citation type="submission" date="2024-03" db="EMBL/GenBank/DDBJ databases">
        <title>Human intestinal bacterial collection.</title>
        <authorList>
            <person name="Pauvert C."/>
            <person name="Hitch T.C.A."/>
            <person name="Clavel T."/>
        </authorList>
    </citation>
    <scope>NUCLEOTIDE SEQUENCE [LARGE SCALE GENOMIC DNA]</scope>
    <source>
        <strain evidence="3 4">CLA-AA-H132</strain>
    </source>
</reference>
<protein>
    <submittedName>
        <fullName evidence="3">RsiV family protein</fullName>
    </submittedName>
</protein>
<keyword evidence="1" id="KW-0812">Transmembrane</keyword>
<dbReference type="Gene3D" id="3.90.640.20">
    <property type="entry name" value="Heat-shock cognate protein, ATPase"/>
    <property type="match status" value="1"/>
</dbReference>
<feature type="domain" description="DUF3298" evidence="2">
    <location>
        <begin position="221"/>
        <end position="303"/>
    </location>
</feature>
<name>A0ABV1FLD6_9FIRM</name>
<feature type="transmembrane region" description="Helical" evidence="1">
    <location>
        <begin position="59"/>
        <end position="81"/>
    </location>
</feature>
<dbReference type="RefSeq" id="WP_349165408.1">
    <property type="nucleotide sequence ID" value="NZ_JBBMFE010000019.1"/>
</dbReference>
<sequence length="316" mass="35553">MKDERLDKMNQEYHEIFIPAELRQRVETGIREAKKDMETERQTTIERKKKPMKKKNNKMITFAKTVGGAAAAALIAITVMANSGASIAHAMAKIPVIGAIAEVVTFREYQDSTNQMYADVKVPEVEVKNEDGTVNQESTNAINQSIQEYTDEIIAQYQADVEAADGQGYQAVDLDYQVITDSDRLFSIRFDKLVVMASGEETVKIYHIDKQTGKMINLSGIFKKGTNFIDPITANIKEQMKEQMAADENVTYWLDSDIPEWDFKSITADTTFYINEEGRLVIVFDEGEVAPMSMGSVEFVIPTEVIQDIVQDGFVQ</sequence>
<dbReference type="Pfam" id="PF11738">
    <property type="entry name" value="DUF3298"/>
    <property type="match status" value="1"/>
</dbReference>
<evidence type="ECO:0000313" key="3">
    <source>
        <dbReference type="EMBL" id="MEQ2473882.1"/>
    </source>
</evidence>
<keyword evidence="1" id="KW-1133">Transmembrane helix</keyword>
<gene>
    <name evidence="3" type="ORF">WMO29_15525</name>
</gene>